<protein>
    <submittedName>
        <fullName evidence="1">Uncharacterized protein</fullName>
    </submittedName>
</protein>
<organism evidence="1 2">
    <name type="scientific">Ameca splendens</name>
    <dbReference type="NCBI Taxonomy" id="208324"/>
    <lineage>
        <taxon>Eukaryota</taxon>
        <taxon>Metazoa</taxon>
        <taxon>Chordata</taxon>
        <taxon>Craniata</taxon>
        <taxon>Vertebrata</taxon>
        <taxon>Euteleostomi</taxon>
        <taxon>Actinopterygii</taxon>
        <taxon>Neopterygii</taxon>
        <taxon>Teleostei</taxon>
        <taxon>Neoteleostei</taxon>
        <taxon>Acanthomorphata</taxon>
        <taxon>Ovalentaria</taxon>
        <taxon>Atherinomorphae</taxon>
        <taxon>Cyprinodontiformes</taxon>
        <taxon>Goodeidae</taxon>
        <taxon>Ameca</taxon>
    </lineage>
</organism>
<proteinExistence type="predicted"/>
<keyword evidence="2" id="KW-1185">Reference proteome</keyword>
<comment type="caution">
    <text evidence="1">The sequence shown here is derived from an EMBL/GenBank/DDBJ whole genome shotgun (WGS) entry which is preliminary data.</text>
</comment>
<sequence>MNVHIEILNCRVGNLEFLNVCFFLSTPVVTIILLHQGGVWPKHQFYFTGTTINYRVSSPILSSIIHVQTTVIACLGTLDAWTCLLGYQKTTCDWKTYHKCVLLQQLCHNTCYIVTSLLNHMTLLLYTRPYLITVDRRIATVGGVSVILSSTAIFDCVSLSTLQPDNERNTK</sequence>
<evidence type="ECO:0000313" key="1">
    <source>
        <dbReference type="EMBL" id="MEQ2310909.1"/>
    </source>
</evidence>
<gene>
    <name evidence="1" type="ORF">AMECASPLE_014097</name>
</gene>
<dbReference type="EMBL" id="JAHRIP010076179">
    <property type="protein sequence ID" value="MEQ2310909.1"/>
    <property type="molecule type" value="Genomic_DNA"/>
</dbReference>
<reference evidence="1 2" key="1">
    <citation type="submission" date="2021-06" db="EMBL/GenBank/DDBJ databases">
        <authorList>
            <person name="Palmer J.M."/>
        </authorList>
    </citation>
    <scope>NUCLEOTIDE SEQUENCE [LARGE SCALE GENOMIC DNA]</scope>
    <source>
        <strain evidence="1 2">AS_MEX2019</strain>
        <tissue evidence="1">Muscle</tissue>
    </source>
</reference>
<evidence type="ECO:0000313" key="2">
    <source>
        <dbReference type="Proteomes" id="UP001469553"/>
    </source>
</evidence>
<name>A0ABV0ZYB7_9TELE</name>
<accession>A0ABV0ZYB7</accession>
<dbReference type="Proteomes" id="UP001469553">
    <property type="component" value="Unassembled WGS sequence"/>
</dbReference>